<name>A0A6N9Q0B1_9BACL</name>
<protein>
    <submittedName>
        <fullName evidence="2">Uncharacterized protein</fullName>
    </submittedName>
</protein>
<evidence type="ECO:0000256" key="1">
    <source>
        <dbReference type="SAM" id="Coils"/>
    </source>
</evidence>
<evidence type="ECO:0000313" key="3">
    <source>
        <dbReference type="Proteomes" id="UP000448943"/>
    </source>
</evidence>
<dbReference type="EMBL" id="SIJB01000016">
    <property type="protein sequence ID" value="NBI28606.1"/>
    <property type="molecule type" value="Genomic_DNA"/>
</dbReference>
<sequence>MKNKRLLFNSTKTILNESNSNDLFMELDILLLKNSPNLNGYFFQEDFIDEIVENQKKYVGLPIVVDAEKLMSEDFLNLKHNYSKIVKKFYSEQIGSYVSFEKKYDSNNIAELHGKARVSKRNEDLVTMLMELYQSPIGLNLSVEAFVSDYTIDENNHLIVGASPNNHLMSDCIVSFPAEPESTVLKLASELNDSLKGGDKLSNKTDILSDDKTKNNNKEGVYNMENQNIDINKVIEENKSLLIESENLKQQVETLTSEKDEVSVKLNEANETIVQLGKEKDTLTAEVKELNKFKDNVVEKENKGKIETLINEVKVSLSEDELSKINQVATEKEPEKVKALINEIMAAKYKERIILNNNKNKENYFSVDDQKDLGGDQLTQFNM</sequence>
<dbReference type="OrthoDB" id="2679984at2"/>
<accession>A0A6N9Q0B1</accession>
<organism evidence="2 3">
    <name type="scientific">Chengkuizengella marina</name>
    <dbReference type="NCBI Taxonomy" id="2507566"/>
    <lineage>
        <taxon>Bacteria</taxon>
        <taxon>Bacillati</taxon>
        <taxon>Bacillota</taxon>
        <taxon>Bacilli</taxon>
        <taxon>Bacillales</taxon>
        <taxon>Paenibacillaceae</taxon>
        <taxon>Chengkuizengella</taxon>
    </lineage>
</organism>
<gene>
    <name evidence="2" type="ORF">ERL59_06525</name>
</gene>
<feature type="coiled-coil region" evidence="1">
    <location>
        <begin position="224"/>
        <end position="303"/>
    </location>
</feature>
<keyword evidence="3" id="KW-1185">Reference proteome</keyword>
<evidence type="ECO:0000313" key="2">
    <source>
        <dbReference type="EMBL" id="NBI28606.1"/>
    </source>
</evidence>
<dbReference type="AlphaFoldDB" id="A0A6N9Q0B1"/>
<dbReference type="Proteomes" id="UP000448943">
    <property type="component" value="Unassembled WGS sequence"/>
</dbReference>
<proteinExistence type="predicted"/>
<comment type="caution">
    <text evidence="2">The sequence shown here is derived from an EMBL/GenBank/DDBJ whole genome shotgun (WGS) entry which is preliminary data.</text>
</comment>
<keyword evidence="1" id="KW-0175">Coiled coil</keyword>
<dbReference type="RefSeq" id="WP_160645401.1">
    <property type="nucleotide sequence ID" value="NZ_SIJB01000016.1"/>
</dbReference>
<reference evidence="2 3" key="1">
    <citation type="submission" date="2019-01" db="EMBL/GenBank/DDBJ databases">
        <title>Chengkuizengella sp. nov., isolated from deep-sea sediment of East Pacific Ocean.</title>
        <authorList>
            <person name="Yang J."/>
            <person name="Lai Q."/>
            <person name="Shao Z."/>
        </authorList>
    </citation>
    <scope>NUCLEOTIDE SEQUENCE [LARGE SCALE GENOMIC DNA]</scope>
    <source>
        <strain evidence="2 3">YPA3-1-1</strain>
    </source>
</reference>